<feature type="domain" description="PD-(D/E)XK endonuclease-like" evidence="1">
    <location>
        <begin position="2"/>
        <end position="233"/>
    </location>
</feature>
<gene>
    <name evidence="2" type="ORF">METZ01_LOCUS122194</name>
</gene>
<organism evidence="2">
    <name type="scientific">marine metagenome</name>
    <dbReference type="NCBI Taxonomy" id="408172"/>
    <lineage>
        <taxon>unclassified sequences</taxon>
        <taxon>metagenomes</taxon>
        <taxon>ecological metagenomes</taxon>
    </lineage>
</organism>
<protein>
    <recommendedName>
        <fullName evidence="1">PD-(D/E)XK endonuclease-like domain-containing protein</fullName>
    </recommendedName>
</protein>
<dbReference type="Gene3D" id="3.90.320.10">
    <property type="match status" value="1"/>
</dbReference>
<dbReference type="InterPro" id="IPR038726">
    <property type="entry name" value="PDDEXK_AddAB-type"/>
</dbReference>
<dbReference type="Pfam" id="PF12705">
    <property type="entry name" value="PDDEXK_1"/>
    <property type="match status" value="1"/>
</dbReference>
<dbReference type="InterPro" id="IPR011335">
    <property type="entry name" value="Restrct_endonuc-II-like"/>
</dbReference>
<accession>A0A381XXI6</accession>
<dbReference type="EMBL" id="UINC01016701">
    <property type="protein sequence ID" value="SVA69340.1"/>
    <property type="molecule type" value="Genomic_DNA"/>
</dbReference>
<reference evidence="2" key="1">
    <citation type="submission" date="2018-05" db="EMBL/GenBank/DDBJ databases">
        <authorList>
            <person name="Lanie J.A."/>
            <person name="Ng W.-L."/>
            <person name="Kazmierczak K.M."/>
            <person name="Andrzejewski T.M."/>
            <person name="Davidsen T.M."/>
            <person name="Wayne K.J."/>
            <person name="Tettelin H."/>
            <person name="Glass J.I."/>
            <person name="Rusch D."/>
            <person name="Podicherti R."/>
            <person name="Tsui H.-C.T."/>
            <person name="Winkler M.E."/>
        </authorList>
    </citation>
    <scope>NUCLEOTIDE SEQUENCE</scope>
</reference>
<name>A0A381XXI6_9ZZZZ</name>
<evidence type="ECO:0000313" key="2">
    <source>
        <dbReference type="EMBL" id="SVA69340.1"/>
    </source>
</evidence>
<dbReference type="SUPFAM" id="SSF52980">
    <property type="entry name" value="Restriction endonuclease-like"/>
    <property type="match status" value="1"/>
</dbReference>
<evidence type="ECO:0000259" key="1">
    <source>
        <dbReference type="Pfam" id="PF12705"/>
    </source>
</evidence>
<dbReference type="InterPro" id="IPR011604">
    <property type="entry name" value="PDDEXK-like_dom_sf"/>
</dbReference>
<dbReference type="AlphaFoldDB" id="A0A381XXI6"/>
<sequence>MFKQCPRRWKHKYIDKLPDPTGEAALVGTFAHDVLEQLCEEEPALRTEAKAKEIAGKSWTKFAENKDFKELELDEKSQRAFRWKTWEAIRGLWHLEDPATVTVEATEQKLSTSLSGVPFFGIVDRLDRNEDGLTVVDYKTGKVRNDNIGQVLLYSAAVTSQTGEQPSKARLLYLGNKEITPKIIETDVSEDLIIEVVEDLSDTWNKLNDNLNREEFESTPTPLCGWCSFITECADGIEFIKKRASSGKLRSDAPARSALGL</sequence>
<proteinExistence type="predicted"/>